<dbReference type="Pfam" id="PF01416">
    <property type="entry name" value="PseudoU_synth_1"/>
    <property type="match status" value="1"/>
</dbReference>
<name>A0A9W8CY82_9FUNG</name>
<evidence type="ECO:0000256" key="1">
    <source>
        <dbReference type="ARBA" id="ARBA00009375"/>
    </source>
</evidence>
<evidence type="ECO:0000313" key="7">
    <source>
        <dbReference type="Proteomes" id="UP001143981"/>
    </source>
</evidence>
<dbReference type="InterPro" id="IPR020097">
    <property type="entry name" value="PsdUridine_synth_TruA_a/b_dom"/>
</dbReference>
<dbReference type="GO" id="GO:0160154">
    <property type="term" value="F:tRNA pseudouridine(38/39) synthase activity"/>
    <property type="evidence" value="ECO:0007669"/>
    <property type="project" value="UniProtKB-EC"/>
</dbReference>
<keyword evidence="2" id="KW-0819">tRNA processing</keyword>
<dbReference type="GO" id="GO:0005737">
    <property type="term" value="C:cytoplasm"/>
    <property type="evidence" value="ECO:0007669"/>
    <property type="project" value="TreeGrafter"/>
</dbReference>
<evidence type="ECO:0000256" key="2">
    <source>
        <dbReference type="ARBA" id="ARBA00022694"/>
    </source>
</evidence>
<dbReference type="OrthoDB" id="25767at2759"/>
<evidence type="ECO:0000313" key="6">
    <source>
        <dbReference type="EMBL" id="KAJ1730674.1"/>
    </source>
</evidence>
<dbReference type="PANTHER" id="PTHR11142:SF5">
    <property type="entry name" value="TRNA PSEUDOURIDINE(38_39) SYNTHASE"/>
    <property type="match status" value="1"/>
</dbReference>
<dbReference type="GO" id="GO:0031119">
    <property type="term" value="P:tRNA pseudouridine synthesis"/>
    <property type="evidence" value="ECO:0007669"/>
    <property type="project" value="TreeGrafter"/>
</dbReference>
<feature type="region of interest" description="Disordered" evidence="4">
    <location>
        <begin position="24"/>
        <end position="71"/>
    </location>
</feature>
<dbReference type="EC" id="5.4.99.45" evidence="6"/>
<dbReference type="EMBL" id="JANBOI010000422">
    <property type="protein sequence ID" value="KAJ1730674.1"/>
    <property type="molecule type" value="Genomic_DNA"/>
</dbReference>
<dbReference type="AlphaFoldDB" id="A0A9W8CY82"/>
<accession>A0A9W8CY82</accession>
<keyword evidence="7" id="KW-1185">Reference proteome</keyword>
<dbReference type="HAMAP" id="MF_00171">
    <property type="entry name" value="TruA"/>
    <property type="match status" value="1"/>
</dbReference>
<dbReference type="GO" id="GO:0003723">
    <property type="term" value="F:RNA binding"/>
    <property type="evidence" value="ECO:0007669"/>
    <property type="project" value="InterPro"/>
</dbReference>
<dbReference type="Proteomes" id="UP001143981">
    <property type="component" value="Unassembled WGS sequence"/>
</dbReference>
<evidence type="ECO:0000256" key="3">
    <source>
        <dbReference type="ARBA" id="ARBA00023235"/>
    </source>
</evidence>
<feature type="domain" description="Pseudouridine synthase I TruA alpha/beta" evidence="5">
    <location>
        <begin position="265"/>
        <end position="385"/>
    </location>
</feature>
<organism evidence="6 7">
    <name type="scientific">Coemansia biformis</name>
    <dbReference type="NCBI Taxonomy" id="1286918"/>
    <lineage>
        <taxon>Eukaryota</taxon>
        <taxon>Fungi</taxon>
        <taxon>Fungi incertae sedis</taxon>
        <taxon>Zoopagomycota</taxon>
        <taxon>Kickxellomycotina</taxon>
        <taxon>Kickxellomycetes</taxon>
        <taxon>Kickxellales</taxon>
        <taxon>Kickxellaceae</taxon>
        <taxon>Coemansia</taxon>
    </lineage>
</organism>
<dbReference type="InterPro" id="IPR001406">
    <property type="entry name" value="PsdUridine_synth_TruA"/>
</dbReference>
<reference evidence="6" key="1">
    <citation type="submission" date="2022-07" db="EMBL/GenBank/DDBJ databases">
        <title>Phylogenomic reconstructions and comparative analyses of Kickxellomycotina fungi.</title>
        <authorList>
            <person name="Reynolds N.K."/>
            <person name="Stajich J.E."/>
            <person name="Barry K."/>
            <person name="Grigoriev I.V."/>
            <person name="Crous P."/>
            <person name="Smith M.E."/>
        </authorList>
    </citation>
    <scope>NUCLEOTIDE SEQUENCE</scope>
    <source>
        <strain evidence="6">BCRC 34381</strain>
    </source>
</reference>
<protein>
    <submittedName>
        <fullName evidence="6">Pseudouridine synthase deg1</fullName>
        <ecNumber evidence="6">5.4.99.45</ecNumber>
    </submittedName>
</protein>
<feature type="region of interest" description="Disordered" evidence="4">
    <location>
        <begin position="494"/>
        <end position="521"/>
    </location>
</feature>
<dbReference type="PANTHER" id="PTHR11142">
    <property type="entry name" value="PSEUDOURIDYLATE SYNTHASE"/>
    <property type="match status" value="1"/>
</dbReference>
<dbReference type="SUPFAM" id="SSF55120">
    <property type="entry name" value="Pseudouridine synthase"/>
    <property type="match status" value="1"/>
</dbReference>
<comment type="caution">
    <text evidence="6">The sequence shown here is derived from an EMBL/GenBank/DDBJ whole genome shotgun (WGS) entry which is preliminary data.</text>
</comment>
<comment type="similarity">
    <text evidence="1">Belongs to the tRNA pseudouridine synthase TruA family.</text>
</comment>
<dbReference type="InterPro" id="IPR020094">
    <property type="entry name" value="TruA/RsuA/RluB/E/F_N"/>
</dbReference>
<dbReference type="InterPro" id="IPR020095">
    <property type="entry name" value="PsdUridine_synth_TruA_C"/>
</dbReference>
<dbReference type="InterPro" id="IPR020103">
    <property type="entry name" value="PsdUridine_synth_cat_dom_sf"/>
</dbReference>
<evidence type="ECO:0000256" key="4">
    <source>
        <dbReference type="SAM" id="MobiDB-lite"/>
    </source>
</evidence>
<evidence type="ECO:0000259" key="5">
    <source>
        <dbReference type="Pfam" id="PF01416"/>
    </source>
</evidence>
<keyword evidence="3 6" id="KW-0413">Isomerase</keyword>
<feature type="compositionally biased region" description="Basic and acidic residues" evidence="4">
    <location>
        <begin position="507"/>
        <end position="521"/>
    </location>
</feature>
<gene>
    <name evidence="6" type="primary">DEG1</name>
    <name evidence="6" type="ORF">LPJ61_002895</name>
</gene>
<dbReference type="Gene3D" id="3.30.70.580">
    <property type="entry name" value="Pseudouridine synthase I, catalytic domain, N-terminal subdomain"/>
    <property type="match status" value="1"/>
</dbReference>
<dbReference type="GO" id="GO:1990481">
    <property type="term" value="P:mRNA pseudouridine synthesis"/>
    <property type="evidence" value="ECO:0007669"/>
    <property type="project" value="TreeGrafter"/>
</dbReference>
<sequence length="521" mass="58161">MEDTRGPTDYTGWTKEALIARLQDLERQTSSSAAPDASEVAPDVPGETPDVSGETPDVPQDEPETPRKRKVQVDRFDFSQFPQRKVAFKFSYFGWPYHGLARQGSALESDCKRQIEELYPTVEGELLRALARCKLIISESECDYSRCGRTDRGVSGFGQVVSLYVRSTGRFLSEEEAAEIAASGAAESALVVRDEINGGRPVLLPPPERELPYATMLNKHLPAEIRILAWSPVRADFSARFSCRSRFYRYFFSEEGLDIGAMREAAKKFLGAHDFRNFCRLDPAKQIQNFERAVLAVDINPVVPQVSFVGDAASPMGRWWQLELRGTAFLWHQVRCMMAVLFAVGQGLEDPDIVDKMLDVKAMSGKPEYEMACETPLVLADSAYDEADIKWRFVRCPGRDLGNMAQLDRAVSQLWGTLNTQAVLASALLQNLRSTHVPVLVEAGAAVAGEPVTDLWANCHAQLVQAEQRKMARPILGGGIVRFAKNYVPLAQRRRADPVEQRNQTWLERKGPGKRAKSDHP</sequence>
<dbReference type="GO" id="GO:0005634">
    <property type="term" value="C:nucleus"/>
    <property type="evidence" value="ECO:0007669"/>
    <property type="project" value="TreeGrafter"/>
</dbReference>
<dbReference type="NCBIfam" id="TIGR00071">
    <property type="entry name" value="hisT_truA"/>
    <property type="match status" value="1"/>
</dbReference>
<proteinExistence type="inferred from homology"/>
<dbReference type="Gene3D" id="3.30.70.660">
    <property type="entry name" value="Pseudouridine synthase I, catalytic domain, C-terminal subdomain"/>
    <property type="match status" value="1"/>
</dbReference>